<protein>
    <recommendedName>
        <fullName evidence="2">Nucleolus and neural progenitor protein-like N-terminal domain-containing protein</fullName>
    </recommendedName>
</protein>
<dbReference type="GO" id="GO:0005634">
    <property type="term" value="C:nucleus"/>
    <property type="evidence" value="ECO:0007669"/>
    <property type="project" value="TreeGrafter"/>
</dbReference>
<reference evidence="3 4" key="1">
    <citation type="submission" date="2019-05" db="EMBL/GenBank/DDBJ databases">
        <title>Another draft genome of Portunus trituberculatus and its Hox gene families provides insights of decapod evolution.</title>
        <authorList>
            <person name="Jeong J.-H."/>
            <person name="Song I."/>
            <person name="Kim S."/>
            <person name="Choi T."/>
            <person name="Kim D."/>
            <person name="Ryu S."/>
            <person name="Kim W."/>
        </authorList>
    </citation>
    <scope>NUCLEOTIDE SEQUENCE [LARGE SCALE GENOMIC DNA]</scope>
    <source>
        <tissue evidence="3">Muscle</tissue>
    </source>
</reference>
<dbReference type="PANTHER" id="PTHR34761">
    <property type="entry name" value="NUCLEOLUS AND NEURAL PROGENITOR PROTEIN"/>
    <property type="match status" value="1"/>
</dbReference>
<dbReference type="Proteomes" id="UP000324222">
    <property type="component" value="Unassembled WGS sequence"/>
</dbReference>
<feature type="compositionally biased region" description="Polar residues" evidence="1">
    <location>
        <begin position="334"/>
        <end position="346"/>
    </location>
</feature>
<evidence type="ECO:0000313" key="4">
    <source>
        <dbReference type="Proteomes" id="UP000324222"/>
    </source>
</evidence>
<keyword evidence="4" id="KW-1185">Reference proteome</keyword>
<dbReference type="InterPro" id="IPR027951">
    <property type="entry name" value="Nepro_N"/>
</dbReference>
<dbReference type="OrthoDB" id="9899341at2759"/>
<evidence type="ECO:0000256" key="1">
    <source>
        <dbReference type="SAM" id="MobiDB-lite"/>
    </source>
</evidence>
<feature type="domain" description="Nucleolus and neural progenitor protein-like N-terminal" evidence="2">
    <location>
        <begin position="7"/>
        <end position="198"/>
    </location>
</feature>
<dbReference type="EMBL" id="VSRR010000292">
    <property type="protein sequence ID" value="MPC13591.1"/>
    <property type="molecule type" value="Genomic_DNA"/>
</dbReference>
<name>A0A5B7CXL8_PORTR</name>
<evidence type="ECO:0000259" key="2">
    <source>
        <dbReference type="Pfam" id="PF14780"/>
    </source>
</evidence>
<dbReference type="AlphaFoldDB" id="A0A5B7CXL8"/>
<organism evidence="3 4">
    <name type="scientific">Portunus trituberculatus</name>
    <name type="common">Swimming crab</name>
    <name type="synonym">Neptunus trituberculatus</name>
    <dbReference type="NCBI Taxonomy" id="210409"/>
    <lineage>
        <taxon>Eukaryota</taxon>
        <taxon>Metazoa</taxon>
        <taxon>Ecdysozoa</taxon>
        <taxon>Arthropoda</taxon>
        <taxon>Crustacea</taxon>
        <taxon>Multicrustacea</taxon>
        <taxon>Malacostraca</taxon>
        <taxon>Eumalacostraca</taxon>
        <taxon>Eucarida</taxon>
        <taxon>Decapoda</taxon>
        <taxon>Pleocyemata</taxon>
        <taxon>Brachyura</taxon>
        <taxon>Eubrachyura</taxon>
        <taxon>Portunoidea</taxon>
        <taxon>Portunidae</taxon>
        <taxon>Portuninae</taxon>
        <taxon>Portunus</taxon>
    </lineage>
</organism>
<dbReference type="InterPro" id="IPR052835">
    <property type="entry name" value="Nepro"/>
</dbReference>
<evidence type="ECO:0000313" key="3">
    <source>
        <dbReference type="EMBL" id="MPC13591.1"/>
    </source>
</evidence>
<dbReference type="PANTHER" id="PTHR34761:SF1">
    <property type="entry name" value="NUCLEOLUS AND NEURAL PROGENITOR PROTEIN"/>
    <property type="match status" value="1"/>
</dbReference>
<sequence>MFAMHLWEKREVPRPPEYTIEYSLKELKQNNLGKCVRPLLDGISRGHTALIDQRVSASLRREVGILTALLYRNGRHRTEKFYRVLKKVEKNCARWQKLDVVEELDRLCQLMPRMILERKTVRLPSKQMFEYLLARLLGSYHFMLHLDGICKEAATLLLSKIATGHFFSTAVAFLSNVARIRILALDYGGQVAKIYDDILPKVILLKGSNAPPLLDTATLPSSLSSLLQQYCASFDVNRNPLPVNKPSSDISFLNLLNISKEEDSTKASEFDDFIDSPVTNNLVNEELCNPKNEISDSLDMPVSNCYLEEDIGECVPKTKPPKKAKTLKKRKLSLETNGNTETNDGCSSKKKKVKSDAGKNLLLNSKKKKTKKNVLKSGIGKIKQNKVKKSLNEPDEEHCSAAFIKHFKAVKKQTKNINSIDSLKRFLEGEKKNRSEKVNGRVSKLLKKEDWTEFAKFLRIRLKNIEGLSKMDSGDSEALQQLLGKTRVRVKFWLLFPYLKGKKPGNWKTVLGNLSS</sequence>
<proteinExistence type="predicted"/>
<dbReference type="GO" id="GO:0045747">
    <property type="term" value="P:positive regulation of Notch signaling pathway"/>
    <property type="evidence" value="ECO:0007669"/>
    <property type="project" value="TreeGrafter"/>
</dbReference>
<feature type="region of interest" description="Disordered" evidence="1">
    <location>
        <begin position="334"/>
        <end position="358"/>
    </location>
</feature>
<gene>
    <name evidence="3" type="ORF">E2C01_006330</name>
</gene>
<accession>A0A5B7CXL8</accession>
<comment type="caution">
    <text evidence="3">The sequence shown here is derived from an EMBL/GenBank/DDBJ whole genome shotgun (WGS) entry which is preliminary data.</text>
</comment>
<dbReference type="Pfam" id="PF14780">
    <property type="entry name" value="NEPRO_N"/>
    <property type="match status" value="1"/>
</dbReference>